<protein>
    <submittedName>
        <fullName evidence="1">Uncharacterized protein</fullName>
    </submittedName>
</protein>
<reference evidence="1 2" key="1">
    <citation type="submission" date="2022-11" db="EMBL/GenBank/DDBJ databases">
        <title>Anaerobic phenanthrene biodegradation by a DNRA strain PheN6.</title>
        <authorList>
            <person name="Zhang Z."/>
        </authorList>
    </citation>
    <scope>NUCLEOTIDE SEQUENCE [LARGE SCALE GENOMIC DNA]</scope>
    <source>
        <strain evidence="1 2">PheN6</strain>
    </source>
</reference>
<dbReference type="EMBL" id="JAPFQL010000102">
    <property type="protein sequence ID" value="MDC5699030.1"/>
    <property type="molecule type" value="Genomic_DNA"/>
</dbReference>
<dbReference type="RefSeq" id="WP_272463588.1">
    <property type="nucleotide sequence ID" value="NZ_JAPFQL010000102.1"/>
</dbReference>
<sequence length="145" mass="15314">MGALGRVLRRTGTVAATTAAFTLAGTGIASAHHCYKDEWRQAAYEHLATSQTPWVSLSDLGKMFLLQDPALIEACGYVVDDAVADWMAEKGLTQEPLIQSRATVGAGAFYYKGTAPDPFEYLTDEDFNALGGAVFAGLESCSGGA</sequence>
<comment type="caution">
    <text evidence="1">The sequence shown here is derived from an EMBL/GenBank/DDBJ whole genome shotgun (WGS) entry which is preliminary data.</text>
</comment>
<dbReference type="Proteomes" id="UP001150259">
    <property type="component" value="Unassembled WGS sequence"/>
</dbReference>
<organism evidence="1 2">
    <name type="scientific">Intrasporangium calvum</name>
    <dbReference type="NCBI Taxonomy" id="53358"/>
    <lineage>
        <taxon>Bacteria</taxon>
        <taxon>Bacillati</taxon>
        <taxon>Actinomycetota</taxon>
        <taxon>Actinomycetes</taxon>
        <taxon>Micrococcales</taxon>
        <taxon>Intrasporangiaceae</taxon>
        <taxon>Intrasporangium</taxon>
    </lineage>
</organism>
<evidence type="ECO:0000313" key="1">
    <source>
        <dbReference type="EMBL" id="MDC5699030.1"/>
    </source>
</evidence>
<gene>
    <name evidence="1" type="ORF">OO014_17400</name>
</gene>
<evidence type="ECO:0000313" key="2">
    <source>
        <dbReference type="Proteomes" id="UP001150259"/>
    </source>
</evidence>
<keyword evidence="2" id="KW-1185">Reference proteome</keyword>
<accession>A0ABT5GMC1</accession>
<name>A0ABT5GMC1_9MICO</name>
<proteinExistence type="predicted"/>